<comment type="caution">
    <text evidence="1">The sequence shown here is derived from an EMBL/GenBank/DDBJ whole genome shotgun (WGS) entry which is preliminary data.</text>
</comment>
<feature type="non-terminal residue" evidence="1">
    <location>
        <position position="1"/>
    </location>
</feature>
<dbReference type="Proteomes" id="UP000663848">
    <property type="component" value="Unassembled WGS sequence"/>
</dbReference>
<protein>
    <submittedName>
        <fullName evidence="1">Uncharacterized protein</fullName>
    </submittedName>
</protein>
<evidence type="ECO:0000313" key="2">
    <source>
        <dbReference type="Proteomes" id="UP000663848"/>
    </source>
</evidence>
<dbReference type="EMBL" id="CAJOBR010022191">
    <property type="protein sequence ID" value="CAF4945195.1"/>
    <property type="molecule type" value="Genomic_DNA"/>
</dbReference>
<dbReference type="AlphaFoldDB" id="A0A821XQ46"/>
<reference evidence="1" key="1">
    <citation type="submission" date="2021-02" db="EMBL/GenBank/DDBJ databases">
        <authorList>
            <person name="Nowell W R."/>
        </authorList>
    </citation>
    <scope>NUCLEOTIDE SEQUENCE</scope>
</reference>
<accession>A0A821XQ46</accession>
<organism evidence="1 2">
    <name type="scientific">Rotaria socialis</name>
    <dbReference type="NCBI Taxonomy" id="392032"/>
    <lineage>
        <taxon>Eukaryota</taxon>
        <taxon>Metazoa</taxon>
        <taxon>Spiralia</taxon>
        <taxon>Gnathifera</taxon>
        <taxon>Rotifera</taxon>
        <taxon>Eurotatoria</taxon>
        <taxon>Bdelloidea</taxon>
        <taxon>Philodinida</taxon>
        <taxon>Philodinidae</taxon>
        <taxon>Rotaria</taxon>
    </lineage>
</organism>
<proteinExistence type="predicted"/>
<gene>
    <name evidence="1" type="ORF">QYT958_LOCUS33054</name>
</gene>
<sequence>MFYVGEASIKRLKKQIQNHRADQTEHDSWLK</sequence>
<name>A0A821XQ46_9BILA</name>
<evidence type="ECO:0000313" key="1">
    <source>
        <dbReference type="EMBL" id="CAF4945195.1"/>
    </source>
</evidence>